<protein>
    <submittedName>
        <fullName evidence="4">Glyoxylate/hydroxypyruvate reductase A</fullName>
        <ecNumber evidence="4">1.1.1.79</ecNumber>
        <ecNumber evidence="4">1.1.1.81</ecNumber>
    </submittedName>
</protein>
<dbReference type="EC" id="1.1.1.81" evidence="4"/>
<keyword evidence="1 4" id="KW-0560">Oxidoreductase</keyword>
<dbReference type="PANTHER" id="PTHR43333">
    <property type="entry name" value="2-HACID_DH_C DOMAIN-CONTAINING PROTEIN"/>
    <property type="match status" value="1"/>
</dbReference>
<comment type="caution">
    <text evidence="4">The sequence shown here is derived from an EMBL/GenBank/DDBJ whole genome shotgun (WGS) entry which is preliminary data.</text>
</comment>
<dbReference type="OrthoDB" id="9787219at2"/>
<dbReference type="Pfam" id="PF02826">
    <property type="entry name" value="2-Hacid_dh_C"/>
    <property type="match status" value="1"/>
</dbReference>
<gene>
    <name evidence="4" type="ORF">ASR47_102620</name>
</gene>
<dbReference type="PATRIC" id="fig|1747903.4.peg.4888"/>
<dbReference type="GO" id="GO:0016618">
    <property type="term" value="F:hydroxypyruvate reductase [NAD(P)H] activity"/>
    <property type="evidence" value="ECO:0007669"/>
    <property type="project" value="UniProtKB-EC"/>
</dbReference>
<evidence type="ECO:0000256" key="1">
    <source>
        <dbReference type="ARBA" id="ARBA00023002"/>
    </source>
</evidence>
<dbReference type="EC" id="1.1.1.79" evidence="4"/>
<dbReference type="EMBL" id="LOCQ01000037">
    <property type="protein sequence ID" value="OBV41211.1"/>
    <property type="molecule type" value="Genomic_DNA"/>
</dbReference>
<dbReference type="STRING" id="1747903.ASR47_102620"/>
<dbReference type="PANTHER" id="PTHR43333:SF1">
    <property type="entry name" value="D-ISOMER SPECIFIC 2-HYDROXYACID DEHYDROGENASE NAD-BINDING DOMAIN-CONTAINING PROTEIN"/>
    <property type="match status" value="1"/>
</dbReference>
<organism evidence="4 5">
    <name type="scientific">Janthinobacterium psychrotolerans</name>
    <dbReference type="NCBI Taxonomy" id="1747903"/>
    <lineage>
        <taxon>Bacteria</taxon>
        <taxon>Pseudomonadati</taxon>
        <taxon>Pseudomonadota</taxon>
        <taxon>Betaproteobacteria</taxon>
        <taxon>Burkholderiales</taxon>
        <taxon>Oxalobacteraceae</taxon>
        <taxon>Janthinobacterium</taxon>
    </lineage>
</organism>
<dbReference type="Proteomes" id="UP000092713">
    <property type="component" value="Unassembled WGS sequence"/>
</dbReference>
<dbReference type="InterPro" id="IPR006140">
    <property type="entry name" value="D-isomer_DH_NAD-bd"/>
</dbReference>
<reference evidence="4 5" key="1">
    <citation type="submission" date="2016-04" db="EMBL/GenBank/DDBJ databases">
        <title>Draft genome sequence of Janthinobacterium psychrotolerans sp. nov., isolated from freshwater sediments in Denmark.</title>
        <authorList>
            <person name="Gong X."/>
            <person name="Skrivergaard S."/>
            <person name="Korsgaard B.S."/>
            <person name="Schreiber L."/>
            <person name="Marshall I.P."/>
            <person name="Finster K."/>
            <person name="Schramm A."/>
        </authorList>
    </citation>
    <scope>NUCLEOTIDE SEQUENCE [LARGE SCALE GENOMIC DNA]</scope>
    <source>
        <strain evidence="4 5">S3-2</strain>
    </source>
</reference>
<accession>A0A1A7C5L7</accession>
<sequence length="310" mass="34091">MRILLQRSDGREADWISDFAALLPEAEITAWREGVATPDCDYAVVWQPPAAMLDQLGKVKAIFNTGAGVDALLKFGDALPAHVPLVRLDDAGMGVQMAEYVSHAVLRHFRRFDDYAAQARAGIWQPLPAFDKRDFPVGVLGLGVLGKRVLEALAQFEFPLRGWSRSDKQLDGVDCFAGEDALEAFLRGTRVLVCLLPLTPETHNLLDRARLAMLLPGAYVINVARGAHLAEPDLLALIRAGHIAGATLDVFRNEPLPQQHPFWQEPRITITPHVSATTLRRESVAQIAAKMRRLQAGELVAGTVNRLQGY</sequence>
<name>A0A1A7C5L7_9BURK</name>
<dbReference type="AlphaFoldDB" id="A0A1A7C5L7"/>
<dbReference type="Gene3D" id="3.40.50.720">
    <property type="entry name" value="NAD(P)-binding Rossmann-like Domain"/>
    <property type="match status" value="2"/>
</dbReference>
<dbReference type="GO" id="GO:0030267">
    <property type="term" value="F:glyoxylate reductase (NADPH) activity"/>
    <property type="evidence" value="ECO:0007669"/>
    <property type="project" value="UniProtKB-EC"/>
</dbReference>
<keyword evidence="5" id="KW-1185">Reference proteome</keyword>
<dbReference type="RefSeq" id="WP_065306195.1">
    <property type="nucleotide sequence ID" value="NZ_LOCQ01000037.1"/>
</dbReference>
<keyword evidence="2" id="KW-0520">NAD</keyword>
<dbReference type="InterPro" id="IPR036291">
    <property type="entry name" value="NAD(P)-bd_dom_sf"/>
</dbReference>
<evidence type="ECO:0000259" key="3">
    <source>
        <dbReference type="Pfam" id="PF02826"/>
    </source>
</evidence>
<dbReference type="GO" id="GO:0051287">
    <property type="term" value="F:NAD binding"/>
    <property type="evidence" value="ECO:0007669"/>
    <property type="project" value="InterPro"/>
</dbReference>
<dbReference type="SUPFAM" id="SSF51735">
    <property type="entry name" value="NAD(P)-binding Rossmann-fold domains"/>
    <property type="match status" value="1"/>
</dbReference>
<keyword evidence="4" id="KW-0670">Pyruvate</keyword>
<evidence type="ECO:0000256" key="2">
    <source>
        <dbReference type="ARBA" id="ARBA00023027"/>
    </source>
</evidence>
<feature type="domain" description="D-isomer specific 2-hydroxyacid dehydrogenase NAD-binding" evidence="3">
    <location>
        <begin position="104"/>
        <end position="275"/>
    </location>
</feature>
<proteinExistence type="predicted"/>
<evidence type="ECO:0000313" key="5">
    <source>
        <dbReference type="Proteomes" id="UP000092713"/>
    </source>
</evidence>
<dbReference type="CDD" id="cd12164">
    <property type="entry name" value="GDH_like_2"/>
    <property type="match status" value="1"/>
</dbReference>
<evidence type="ECO:0000313" key="4">
    <source>
        <dbReference type="EMBL" id="OBV41211.1"/>
    </source>
</evidence>